<dbReference type="RefSeq" id="WP_172209882.1">
    <property type="nucleotide sequence ID" value="NZ_BLLI01000098.1"/>
</dbReference>
<keyword evidence="3" id="KW-1185">Reference proteome</keyword>
<feature type="compositionally biased region" description="Basic and acidic residues" evidence="1">
    <location>
        <begin position="100"/>
        <end position="111"/>
    </location>
</feature>
<organism evidence="2 3">
    <name type="scientific">Pseudolactococcus hodotermopsidis</name>
    <dbReference type="NCBI Taxonomy" id="2709157"/>
    <lineage>
        <taxon>Bacteria</taxon>
        <taxon>Bacillati</taxon>
        <taxon>Bacillota</taxon>
        <taxon>Bacilli</taxon>
        <taxon>Lactobacillales</taxon>
        <taxon>Streptococcaceae</taxon>
        <taxon>Pseudolactococcus</taxon>
    </lineage>
</organism>
<dbReference type="AlphaFoldDB" id="A0A6A0BFG1"/>
<reference evidence="2 3" key="1">
    <citation type="submission" date="2020-02" db="EMBL/GenBank/DDBJ databases">
        <title>Draft genome sequence of Lactococcus sp. Hs30E4-3.</title>
        <authorList>
            <person name="Noda S."/>
            <person name="Yuki M."/>
            <person name="Ohkuma M."/>
        </authorList>
    </citation>
    <scope>NUCLEOTIDE SEQUENCE [LARGE SCALE GENOMIC DNA]</scope>
    <source>
        <strain evidence="2 3">Hs30E4-3</strain>
    </source>
</reference>
<proteinExistence type="predicted"/>
<dbReference type="EMBL" id="BLLI01000098">
    <property type="protein sequence ID" value="GFH43445.1"/>
    <property type="molecule type" value="Genomic_DNA"/>
</dbReference>
<dbReference type="Proteomes" id="UP000480303">
    <property type="component" value="Unassembled WGS sequence"/>
</dbReference>
<gene>
    <name evidence="2" type="ORF">Hs30E_19960</name>
</gene>
<feature type="region of interest" description="Disordered" evidence="1">
    <location>
        <begin position="100"/>
        <end position="120"/>
    </location>
</feature>
<sequence length="120" mass="14508">MDKDIENAEIALRFSQSYTKLQAEKNSCIESFGYEWEDWFSAEKQKELDRDERQIRRLGFISDTSEVWTLEDIEYNLKHWREQRNNRNFDTTDIRQGIQDLREKKEHEKRAIKGYSGPSL</sequence>
<evidence type="ECO:0000256" key="1">
    <source>
        <dbReference type="SAM" id="MobiDB-lite"/>
    </source>
</evidence>
<comment type="caution">
    <text evidence="2">The sequence shown here is derived from an EMBL/GenBank/DDBJ whole genome shotgun (WGS) entry which is preliminary data.</text>
</comment>
<evidence type="ECO:0000313" key="2">
    <source>
        <dbReference type="EMBL" id="GFH43445.1"/>
    </source>
</evidence>
<accession>A0A6A0BFG1</accession>
<name>A0A6A0BFG1_9LACT</name>
<evidence type="ECO:0000313" key="3">
    <source>
        <dbReference type="Proteomes" id="UP000480303"/>
    </source>
</evidence>
<protein>
    <submittedName>
        <fullName evidence="2">Uncharacterized protein</fullName>
    </submittedName>
</protein>